<evidence type="ECO:0000256" key="1">
    <source>
        <dbReference type="ARBA" id="ARBA00034117"/>
    </source>
</evidence>
<keyword evidence="4" id="KW-1185">Reference proteome</keyword>
<evidence type="ECO:0000259" key="2">
    <source>
        <dbReference type="PROSITE" id="PS51756"/>
    </source>
</evidence>
<dbReference type="Pfam" id="PF04740">
    <property type="entry name" value="LXG"/>
    <property type="match status" value="1"/>
</dbReference>
<protein>
    <submittedName>
        <fullName evidence="3">T7SS effector LXG polymorphic toxin</fullName>
    </submittedName>
</protein>
<name>A0ABY7WCI1_9BACI</name>
<accession>A0ABY7WCI1</accession>
<proteinExistence type="inferred from homology"/>
<dbReference type="InterPro" id="IPR006829">
    <property type="entry name" value="LXG_dom"/>
</dbReference>
<comment type="similarity">
    <text evidence="1">In the N-terminal section; belongs to the LXG family.</text>
</comment>
<sequence>MGIDQRVLAASELTTFLQDLSTKSDGIQTPLYSVKASANRLSQHSSSLGGHGGESIRRYFQESYPPYVNLYRNLITAYKRVIDETISGLSDFGFDNSEHIDQRYLDDEFETEMKQNKQLTDEYESDINAVVSSYSDLVSLTNADFSDINSGIDDLITEKNDTIEKLANFDEKFHSRLQSLHEDLLLLRSYMETLRDKVGSGGISITNYESGTIKKEEVYGEVTSKVTQYRVDNFFHGSATFSGFMGDVYDAGQVVKVGAYGLTGLAFSSKYYGNSSFRAPVGGVFTQKVVDGSKAAARTVASGADKFNRKIVSPVKDFLTSDKVRGTATTAVKTVGRVFRGAEIIGAFSHFSEISNPRNANNSTYENSFRAFAGSTFHAGTVIGGSIGGAKLGAAIGTIICPGIGTVVGGAVGGLIGGIAGGIVNDQFNEKVKDGAQKIGKALENGVNATIENVQNFGETVSNGFNNVKDSVTSLFSWGS</sequence>
<gene>
    <name evidence="3" type="ORF">PQ477_06960</name>
</gene>
<dbReference type="EMBL" id="CP117834">
    <property type="protein sequence ID" value="WDF05201.1"/>
    <property type="molecule type" value="Genomic_DNA"/>
</dbReference>
<evidence type="ECO:0000313" key="3">
    <source>
        <dbReference type="EMBL" id="WDF05201.1"/>
    </source>
</evidence>
<organism evidence="3 4">
    <name type="scientific">Shouchella hunanensis</name>
    <dbReference type="NCBI Taxonomy" id="766894"/>
    <lineage>
        <taxon>Bacteria</taxon>
        <taxon>Bacillati</taxon>
        <taxon>Bacillota</taxon>
        <taxon>Bacilli</taxon>
        <taxon>Bacillales</taxon>
        <taxon>Bacillaceae</taxon>
        <taxon>Shouchella</taxon>
    </lineage>
</organism>
<evidence type="ECO:0000313" key="4">
    <source>
        <dbReference type="Proteomes" id="UP001215143"/>
    </source>
</evidence>
<feature type="domain" description="LXG" evidence="2">
    <location>
        <begin position="4"/>
        <end position="239"/>
    </location>
</feature>
<dbReference type="PROSITE" id="PS51756">
    <property type="entry name" value="LXG"/>
    <property type="match status" value="1"/>
</dbReference>
<dbReference type="RefSeq" id="WP_274273247.1">
    <property type="nucleotide sequence ID" value="NZ_CP117834.1"/>
</dbReference>
<dbReference type="Proteomes" id="UP001215143">
    <property type="component" value="Chromosome"/>
</dbReference>
<reference evidence="3 4" key="1">
    <citation type="submission" date="2023-02" db="EMBL/GenBank/DDBJ databases">
        <authorList>
            <person name="Liu G."/>
        </authorList>
    </citation>
    <scope>NUCLEOTIDE SEQUENCE [LARGE SCALE GENOMIC DNA]</scope>
    <source>
        <strain evidence="3 4">DSM 23008</strain>
    </source>
</reference>